<dbReference type="InterPro" id="IPR041614">
    <property type="entry name" value="DprA_WH"/>
</dbReference>
<sequence>MPINGLFTLTNNKPYFIALNKIPFIGPRTIANLWARWPRLEDMFKLSKQQLEKEGLSTRLAESITKFSLNEIETDLCWQETSNQYVLTWEDPLYPSLLKEIHDPPVVLYARGDLTCLQQPTVAIVGSRKPSILGSETAWRFASGLASHQLTIVSGLALGIDAQAHGGCLEATGKTIAVMGTGIDQIYPRQHRALADKIQQNGLLLSEFPLKTPPKAGHFPRRNRIISGLSLAILVVESAIKSGSLITARLALEQNRDVLAIPGSILNPQARGCHYLLQQGAKLVTSIQDVMDELGLDSKQVIQANPTLSLATDNQNLVKCIGFEITSVDQIIARSGLGIEEVVSSLATLELQGTIKAVPGGYMRCA</sequence>
<evidence type="ECO:0000313" key="4">
    <source>
        <dbReference type="EMBL" id="KTD22175.1"/>
    </source>
</evidence>
<comment type="caution">
    <text evidence="4">The sequence shown here is derived from an EMBL/GenBank/DDBJ whole genome shotgun (WGS) entry which is preliminary data.</text>
</comment>
<comment type="similarity">
    <text evidence="1">Belongs to the DprA/Smf family.</text>
</comment>
<dbReference type="InterPro" id="IPR003488">
    <property type="entry name" value="DprA"/>
</dbReference>
<dbReference type="Pfam" id="PF17782">
    <property type="entry name" value="WHD_DprA"/>
    <property type="match status" value="1"/>
</dbReference>
<gene>
    <name evidence="4" type="primary">smf</name>
    <name evidence="4" type="ORF">Llan_1438</name>
</gene>
<protein>
    <submittedName>
        <fullName evidence="4">Protein smf</fullName>
    </submittedName>
</protein>
<dbReference type="GO" id="GO:0009294">
    <property type="term" value="P:DNA-mediated transformation"/>
    <property type="evidence" value="ECO:0007669"/>
    <property type="project" value="InterPro"/>
</dbReference>
<dbReference type="AlphaFoldDB" id="A0A0W0VQB1"/>
<dbReference type="Pfam" id="PF02481">
    <property type="entry name" value="DNA_processg_A"/>
    <property type="match status" value="1"/>
</dbReference>
<dbReference type="InterPro" id="IPR010994">
    <property type="entry name" value="RuvA_2-like"/>
</dbReference>
<dbReference type="STRING" id="45067.Llan_1438"/>
<dbReference type="SUPFAM" id="SSF47781">
    <property type="entry name" value="RuvA domain 2-like"/>
    <property type="match status" value="1"/>
</dbReference>
<dbReference type="PATRIC" id="fig|45067.4.peg.1505"/>
<feature type="domain" description="Smf/DprA SLOG" evidence="2">
    <location>
        <begin position="86"/>
        <end position="294"/>
    </location>
</feature>
<proteinExistence type="inferred from homology"/>
<dbReference type="InterPro" id="IPR057666">
    <property type="entry name" value="DrpA_SLOG"/>
</dbReference>
<accession>A0A0W0VQB1</accession>
<keyword evidence="5" id="KW-1185">Reference proteome</keyword>
<dbReference type="PANTHER" id="PTHR43022:SF1">
    <property type="entry name" value="PROTEIN SMF"/>
    <property type="match status" value="1"/>
</dbReference>
<organism evidence="4 5">
    <name type="scientific">Legionella lansingensis</name>
    <dbReference type="NCBI Taxonomy" id="45067"/>
    <lineage>
        <taxon>Bacteria</taxon>
        <taxon>Pseudomonadati</taxon>
        <taxon>Pseudomonadota</taxon>
        <taxon>Gammaproteobacteria</taxon>
        <taxon>Legionellales</taxon>
        <taxon>Legionellaceae</taxon>
        <taxon>Legionella</taxon>
    </lineage>
</organism>
<dbReference type="eggNOG" id="COG0758">
    <property type="taxonomic scope" value="Bacteria"/>
</dbReference>
<dbReference type="Gene3D" id="3.40.50.450">
    <property type="match status" value="1"/>
</dbReference>
<evidence type="ECO:0000313" key="5">
    <source>
        <dbReference type="Proteomes" id="UP000054869"/>
    </source>
</evidence>
<evidence type="ECO:0000256" key="1">
    <source>
        <dbReference type="ARBA" id="ARBA00006525"/>
    </source>
</evidence>
<evidence type="ECO:0000259" key="2">
    <source>
        <dbReference type="Pfam" id="PF02481"/>
    </source>
</evidence>
<dbReference type="PANTHER" id="PTHR43022">
    <property type="entry name" value="PROTEIN SMF"/>
    <property type="match status" value="1"/>
</dbReference>
<dbReference type="NCBIfam" id="TIGR00732">
    <property type="entry name" value="dprA"/>
    <property type="match status" value="1"/>
</dbReference>
<feature type="domain" description="DprA winged helix" evidence="3">
    <location>
        <begin position="305"/>
        <end position="361"/>
    </location>
</feature>
<reference evidence="4 5" key="1">
    <citation type="submission" date="2015-11" db="EMBL/GenBank/DDBJ databases">
        <title>Genomic analysis of 38 Legionella species identifies large and diverse effector repertoires.</title>
        <authorList>
            <person name="Burstein D."/>
            <person name="Amaro F."/>
            <person name="Zusman T."/>
            <person name="Lifshitz Z."/>
            <person name="Cohen O."/>
            <person name="Gilbert J.A."/>
            <person name="Pupko T."/>
            <person name="Shuman H.A."/>
            <person name="Segal G."/>
        </authorList>
    </citation>
    <scope>NUCLEOTIDE SEQUENCE [LARGE SCALE GENOMIC DNA]</scope>
    <source>
        <strain evidence="4 5">ATCC 49751</strain>
    </source>
</reference>
<dbReference type="Proteomes" id="UP000054869">
    <property type="component" value="Unassembled WGS sequence"/>
</dbReference>
<evidence type="ECO:0000259" key="3">
    <source>
        <dbReference type="Pfam" id="PF17782"/>
    </source>
</evidence>
<name>A0A0W0VQB1_9GAMM</name>
<dbReference type="EMBL" id="LNYI01000028">
    <property type="protein sequence ID" value="KTD22175.1"/>
    <property type="molecule type" value="Genomic_DNA"/>
</dbReference>
<dbReference type="SUPFAM" id="SSF102405">
    <property type="entry name" value="MCP/YpsA-like"/>
    <property type="match status" value="1"/>
</dbReference>